<evidence type="ECO:0000256" key="2">
    <source>
        <dbReference type="ARBA" id="ARBA00008445"/>
    </source>
</evidence>
<comment type="subcellular location">
    <subcellularLocation>
        <location evidence="1 10">Cell membrane</location>
        <topology evidence="1 10">Multi-pass membrane protein</topology>
    </subcellularLocation>
</comment>
<dbReference type="PANTHER" id="PTHR34182">
    <property type="entry name" value="PROTEIN-EXPORT MEMBRANE PROTEIN SECG"/>
    <property type="match status" value="1"/>
</dbReference>
<evidence type="ECO:0000256" key="5">
    <source>
        <dbReference type="ARBA" id="ARBA00022692"/>
    </source>
</evidence>
<dbReference type="NCBIfam" id="TIGR00810">
    <property type="entry name" value="secG"/>
    <property type="match status" value="1"/>
</dbReference>
<comment type="caution">
    <text evidence="11">The sequence shown here is derived from an EMBL/GenBank/DDBJ whole genome shotgun (WGS) entry which is preliminary data.</text>
</comment>
<keyword evidence="8 10" id="KW-0811">Translocation</keyword>
<comment type="function">
    <text evidence="10">Involved in protein export. Participates in an early event of protein translocation.</text>
</comment>
<evidence type="ECO:0000256" key="7">
    <source>
        <dbReference type="ARBA" id="ARBA00022989"/>
    </source>
</evidence>
<name>A0A929QSM1_ABIDE</name>
<accession>A0A929QSM1</accession>
<evidence type="ECO:0000256" key="1">
    <source>
        <dbReference type="ARBA" id="ARBA00004651"/>
    </source>
</evidence>
<keyword evidence="6 10" id="KW-0653">Protein transport</keyword>
<keyword evidence="5 10" id="KW-0812">Transmembrane</keyword>
<dbReference type="GO" id="GO:0005886">
    <property type="term" value="C:plasma membrane"/>
    <property type="evidence" value="ECO:0007669"/>
    <property type="project" value="UniProtKB-SubCell"/>
</dbReference>
<dbReference type="GO" id="GO:0043952">
    <property type="term" value="P:protein transport by the Sec complex"/>
    <property type="evidence" value="ECO:0007669"/>
    <property type="project" value="TreeGrafter"/>
</dbReference>
<evidence type="ECO:0000313" key="12">
    <source>
        <dbReference type="Proteomes" id="UP000757900"/>
    </source>
</evidence>
<comment type="caution">
    <text evidence="10">Lacks conserved residue(s) required for the propagation of feature annotation.</text>
</comment>
<dbReference type="GO" id="GO:0015450">
    <property type="term" value="F:protein-transporting ATPase activity"/>
    <property type="evidence" value="ECO:0007669"/>
    <property type="project" value="UniProtKB-UniRule"/>
</dbReference>
<evidence type="ECO:0000313" key="11">
    <source>
        <dbReference type="EMBL" id="MBF0934878.1"/>
    </source>
</evidence>
<evidence type="ECO:0000256" key="6">
    <source>
        <dbReference type="ARBA" id="ARBA00022927"/>
    </source>
</evidence>
<keyword evidence="9 10" id="KW-0472">Membrane</keyword>
<organism evidence="11 12">
    <name type="scientific">Abiotrophia defectiva</name>
    <name type="common">Streptococcus defectivus</name>
    <dbReference type="NCBI Taxonomy" id="46125"/>
    <lineage>
        <taxon>Bacteria</taxon>
        <taxon>Bacillati</taxon>
        <taxon>Bacillota</taxon>
        <taxon>Bacilli</taxon>
        <taxon>Lactobacillales</taxon>
        <taxon>Aerococcaceae</taxon>
        <taxon>Abiotrophia</taxon>
    </lineage>
</organism>
<dbReference type="RefSeq" id="WP_083316232.1">
    <property type="nucleotide sequence ID" value="NZ_CAUQZF010000009.1"/>
</dbReference>
<gene>
    <name evidence="11" type="primary">secG</name>
    <name evidence="11" type="ORF">HXK00_04435</name>
</gene>
<evidence type="ECO:0000256" key="10">
    <source>
        <dbReference type="RuleBase" id="RU365087"/>
    </source>
</evidence>
<comment type="similarity">
    <text evidence="2 10">Belongs to the SecG family.</text>
</comment>
<dbReference type="InterPro" id="IPR004692">
    <property type="entry name" value="SecG"/>
</dbReference>
<dbReference type="PRINTS" id="PR01651">
    <property type="entry name" value="SECGEXPORT"/>
</dbReference>
<keyword evidence="4 10" id="KW-1003">Cell membrane</keyword>
<keyword evidence="3 10" id="KW-0813">Transport</keyword>
<keyword evidence="7 10" id="KW-1133">Transmembrane helix</keyword>
<dbReference type="GO" id="GO:0065002">
    <property type="term" value="P:intracellular protein transmembrane transport"/>
    <property type="evidence" value="ECO:0007669"/>
    <property type="project" value="TreeGrafter"/>
</dbReference>
<sequence length="78" mass="8302">MSEVLTVALVIVSIILIMLVIMQPSKSNAASSLSGGSAENQMSKTKARGFEAFLIRSTVVFGVLFFVLALALAYFSSK</sequence>
<proteinExistence type="inferred from homology"/>
<reference evidence="11" key="1">
    <citation type="submission" date="2020-04" db="EMBL/GenBank/DDBJ databases">
        <title>Deep metagenomics examines the oral microbiome during advanced dental caries in children, revealing novel taxa and co-occurrences with host molecules.</title>
        <authorList>
            <person name="Baker J.L."/>
            <person name="Morton J.T."/>
            <person name="Dinis M."/>
            <person name="Alvarez R."/>
            <person name="Tran N.C."/>
            <person name="Knight R."/>
            <person name="Edlund A."/>
        </authorList>
    </citation>
    <scope>NUCLEOTIDE SEQUENCE</scope>
    <source>
        <strain evidence="11">JCVI_23_bin.16</strain>
    </source>
</reference>
<protein>
    <recommendedName>
        <fullName evidence="10">Protein-export membrane protein SecG</fullName>
    </recommendedName>
</protein>
<dbReference type="AlphaFoldDB" id="A0A929QSM1"/>
<dbReference type="Proteomes" id="UP000757900">
    <property type="component" value="Unassembled WGS sequence"/>
</dbReference>
<feature type="transmembrane region" description="Helical" evidence="10">
    <location>
        <begin position="53"/>
        <end position="75"/>
    </location>
</feature>
<evidence type="ECO:0000256" key="8">
    <source>
        <dbReference type="ARBA" id="ARBA00023010"/>
    </source>
</evidence>
<evidence type="ECO:0000256" key="4">
    <source>
        <dbReference type="ARBA" id="ARBA00022475"/>
    </source>
</evidence>
<dbReference type="Pfam" id="PF03840">
    <property type="entry name" value="SecG"/>
    <property type="match status" value="1"/>
</dbReference>
<dbReference type="GO" id="GO:0009306">
    <property type="term" value="P:protein secretion"/>
    <property type="evidence" value="ECO:0007669"/>
    <property type="project" value="UniProtKB-UniRule"/>
</dbReference>
<dbReference type="PANTHER" id="PTHR34182:SF1">
    <property type="entry name" value="PROTEIN-EXPORT MEMBRANE PROTEIN SECG"/>
    <property type="match status" value="1"/>
</dbReference>
<evidence type="ECO:0000256" key="3">
    <source>
        <dbReference type="ARBA" id="ARBA00022448"/>
    </source>
</evidence>
<evidence type="ECO:0000256" key="9">
    <source>
        <dbReference type="ARBA" id="ARBA00023136"/>
    </source>
</evidence>
<dbReference type="EMBL" id="JABZFV010000082">
    <property type="protein sequence ID" value="MBF0934878.1"/>
    <property type="molecule type" value="Genomic_DNA"/>
</dbReference>